<dbReference type="InParanoid" id="A0A2G5ESJ6"/>
<organism evidence="2 3">
    <name type="scientific">Aquilegia coerulea</name>
    <name type="common">Rocky mountain columbine</name>
    <dbReference type="NCBI Taxonomy" id="218851"/>
    <lineage>
        <taxon>Eukaryota</taxon>
        <taxon>Viridiplantae</taxon>
        <taxon>Streptophyta</taxon>
        <taxon>Embryophyta</taxon>
        <taxon>Tracheophyta</taxon>
        <taxon>Spermatophyta</taxon>
        <taxon>Magnoliopsida</taxon>
        <taxon>Ranunculales</taxon>
        <taxon>Ranunculaceae</taxon>
        <taxon>Thalictroideae</taxon>
        <taxon>Aquilegia</taxon>
    </lineage>
</organism>
<keyword evidence="3" id="KW-1185">Reference proteome</keyword>
<dbReference type="SMART" id="SM00579">
    <property type="entry name" value="FBD"/>
    <property type="match status" value="1"/>
</dbReference>
<dbReference type="Pfam" id="PF08387">
    <property type="entry name" value="FBD"/>
    <property type="match status" value="1"/>
</dbReference>
<gene>
    <name evidence="2" type="ORF">AQUCO_00500575v1</name>
</gene>
<evidence type="ECO:0000313" key="3">
    <source>
        <dbReference type="Proteomes" id="UP000230069"/>
    </source>
</evidence>
<dbReference type="FunCoup" id="A0A2G5ESJ6">
    <property type="interactions" value="213"/>
</dbReference>
<dbReference type="Proteomes" id="UP000230069">
    <property type="component" value="Unassembled WGS sequence"/>
</dbReference>
<proteinExistence type="predicted"/>
<accession>A0A2G5ESJ6</accession>
<dbReference type="AlphaFoldDB" id="A0A2G5ESJ6"/>
<feature type="domain" description="FBD" evidence="1">
    <location>
        <begin position="52"/>
        <end position="127"/>
    </location>
</feature>
<name>A0A2G5ESJ6_AQUCA</name>
<evidence type="ECO:0000259" key="1">
    <source>
        <dbReference type="SMART" id="SM00579"/>
    </source>
</evidence>
<evidence type="ECO:0000313" key="2">
    <source>
        <dbReference type="EMBL" id="PIA58723.1"/>
    </source>
</evidence>
<sequence length="127" mass="14740">MKPEKDHVKVLALLLRSFPNLQTLHISFQIKEESPNISNIKNYQQSQELSTGYLLTDLKTIEIDNFEVSDQYELHIVRYLLDISNTLEKMNIAYFHNIRESLRIRLSVSDLLLTFAKASPRAAVTFT</sequence>
<dbReference type="EMBL" id="KZ305022">
    <property type="protein sequence ID" value="PIA58723.1"/>
    <property type="molecule type" value="Genomic_DNA"/>
</dbReference>
<dbReference type="InterPro" id="IPR006566">
    <property type="entry name" value="FBD"/>
</dbReference>
<protein>
    <recommendedName>
        <fullName evidence="1">FBD domain-containing protein</fullName>
    </recommendedName>
</protein>
<reference evidence="2 3" key="1">
    <citation type="submission" date="2017-09" db="EMBL/GenBank/DDBJ databases">
        <title>WGS assembly of Aquilegia coerulea Goldsmith.</title>
        <authorList>
            <person name="Hodges S."/>
            <person name="Kramer E."/>
            <person name="Nordborg M."/>
            <person name="Tomkins J."/>
            <person name="Borevitz J."/>
            <person name="Derieg N."/>
            <person name="Yan J."/>
            <person name="Mihaltcheva S."/>
            <person name="Hayes R.D."/>
            <person name="Rokhsar D."/>
        </authorList>
    </citation>
    <scope>NUCLEOTIDE SEQUENCE [LARGE SCALE GENOMIC DNA]</scope>
    <source>
        <strain evidence="3">cv. Goldsmith</strain>
    </source>
</reference>
<dbReference type="OrthoDB" id="1939276at2759"/>